<dbReference type="AlphaFoldDB" id="G3IQP6"/>
<evidence type="ECO:0000256" key="12">
    <source>
        <dbReference type="HAMAP-Rule" id="MF_00418"/>
    </source>
</evidence>
<dbReference type="eggNOG" id="COG0329">
    <property type="taxonomic scope" value="Bacteria"/>
</dbReference>
<accession>G3IQP6</accession>
<dbReference type="UniPathway" id="UPA00034">
    <property type="reaction ID" value="UER00017"/>
</dbReference>
<evidence type="ECO:0000256" key="3">
    <source>
        <dbReference type="ARBA" id="ARBA00007592"/>
    </source>
</evidence>
<evidence type="ECO:0000256" key="6">
    <source>
        <dbReference type="ARBA" id="ARBA00022605"/>
    </source>
</evidence>
<evidence type="ECO:0000256" key="8">
    <source>
        <dbReference type="ARBA" id="ARBA00023154"/>
    </source>
</evidence>
<feature type="site" description="Part of a proton relay during catalysis" evidence="12">
    <location>
        <position position="112"/>
    </location>
</feature>
<dbReference type="PROSITE" id="PS00666">
    <property type="entry name" value="DHDPS_2"/>
    <property type="match status" value="1"/>
</dbReference>
<dbReference type="PANTHER" id="PTHR12128:SF66">
    <property type="entry name" value="4-HYDROXY-2-OXOGLUTARATE ALDOLASE, MITOCHONDRIAL"/>
    <property type="match status" value="1"/>
</dbReference>
<keyword evidence="5 12" id="KW-0963">Cytoplasm</keyword>
<dbReference type="SUPFAM" id="SSF51569">
    <property type="entry name" value="Aldolase"/>
    <property type="match status" value="1"/>
</dbReference>
<evidence type="ECO:0000256" key="5">
    <source>
        <dbReference type="ARBA" id="ARBA00022490"/>
    </source>
</evidence>
<organism evidence="16 17">
    <name type="scientific">Methylobacter tundripaludum (strain ATCC BAA-1195 / DSM 17260 / SV96)</name>
    <dbReference type="NCBI Taxonomy" id="697282"/>
    <lineage>
        <taxon>Bacteria</taxon>
        <taxon>Pseudomonadati</taxon>
        <taxon>Pseudomonadota</taxon>
        <taxon>Gammaproteobacteria</taxon>
        <taxon>Methylococcales</taxon>
        <taxon>Methylococcaceae</taxon>
        <taxon>Methylobacter</taxon>
    </lineage>
</organism>
<evidence type="ECO:0000256" key="9">
    <source>
        <dbReference type="ARBA" id="ARBA00023239"/>
    </source>
</evidence>
<dbReference type="RefSeq" id="WP_006891395.1">
    <property type="nucleotide sequence ID" value="NZ_JH109152.1"/>
</dbReference>
<feature type="active site" description="Schiff-base intermediate with substrate" evidence="12 14">
    <location>
        <position position="166"/>
    </location>
</feature>
<dbReference type="InterPro" id="IPR020625">
    <property type="entry name" value="Schiff_base-form_aldolases_AS"/>
</dbReference>
<evidence type="ECO:0000256" key="13">
    <source>
        <dbReference type="PIRNR" id="PIRNR001365"/>
    </source>
</evidence>
<proteinExistence type="inferred from homology"/>
<dbReference type="InterPro" id="IPR020624">
    <property type="entry name" value="Schiff_base-form_aldolases_CS"/>
</dbReference>
<dbReference type="NCBIfam" id="TIGR00674">
    <property type="entry name" value="dapA"/>
    <property type="match status" value="1"/>
</dbReference>
<comment type="subcellular location">
    <subcellularLocation>
        <location evidence="12">Cytoplasm</location>
    </subcellularLocation>
</comment>
<dbReference type="OrthoDB" id="199953at2"/>
<evidence type="ECO:0000256" key="14">
    <source>
        <dbReference type="PIRSR" id="PIRSR001365-1"/>
    </source>
</evidence>
<comment type="subunit">
    <text evidence="12">Homotetramer; dimer of dimers.</text>
</comment>
<dbReference type="GO" id="GO:0009089">
    <property type="term" value="P:lysine biosynthetic process via diaminopimelate"/>
    <property type="evidence" value="ECO:0007669"/>
    <property type="project" value="UniProtKB-UniRule"/>
</dbReference>
<comment type="pathway">
    <text evidence="2 12">Amino-acid biosynthesis; L-lysine biosynthesis via DAP pathway; (S)-tetrahydrodipicolinate from L-aspartate: step 3/4.</text>
</comment>
<dbReference type="CDD" id="cd00950">
    <property type="entry name" value="DHDPS"/>
    <property type="match status" value="1"/>
</dbReference>
<evidence type="ECO:0000256" key="10">
    <source>
        <dbReference type="ARBA" id="ARBA00023270"/>
    </source>
</evidence>
<dbReference type="PRINTS" id="PR00146">
    <property type="entry name" value="DHPICSNTHASE"/>
</dbReference>
<dbReference type="PROSITE" id="PS00665">
    <property type="entry name" value="DHDPS_1"/>
    <property type="match status" value="1"/>
</dbReference>
<keyword evidence="6 12" id="KW-0028">Amino-acid biosynthesis</keyword>
<dbReference type="GO" id="GO:0005737">
    <property type="term" value="C:cytoplasm"/>
    <property type="evidence" value="ECO:0007669"/>
    <property type="project" value="UniProtKB-SubCell"/>
</dbReference>
<keyword evidence="10 12" id="KW-0704">Schiff base</keyword>
<dbReference type="InterPro" id="IPR005263">
    <property type="entry name" value="DapA"/>
</dbReference>
<dbReference type="SMART" id="SM01130">
    <property type="entry name" value="DHDPS"/>
    <property type="match status" value="1"/>
</dbReference>
<dbReference type="InterPro" id="IPR002220">
    <property type="entry name" value="DapA-like"/>
</dbReference>
<dbReference type="GO" id="GO:0019877">
    <property type="term" value="P:diaminopimelate biosynthetic process"/>
    <property type="evidence" value="ECO:0007669"/>
    <property type="project" value="UniProtKB-UniRule"/>
</dbReference>
<dbReference type="InterPro" id="IPR013785">
    <property type="entry name" value="Aldolase_TIM"/>
</dbReference>
<evidence type="ECO:0000313" key="16">
    <source>
        <dbReference type="EMBL" id="EGW23246.1"/>
    </source>
</evidence>
<dbReference type="PANTHER" id="PTHR12128">
    <property type="entry name" value="DIHYDRODIPICOLINATE SYNTHASE"/>
    <property type="match status" value="1"/>
</dbReference>
<reference evidence="16 17" key="1">
    <citation type="submission" date="2011-06" db="EMBL/GenBank/DDBJ databases">
        <title>Genomic sequence of Methylobacter tundripaludum SV96.</title>
        <authorList>
            <consortium name="US DOE Joint Genome Institute"/>
            <person name="Lucas S."/>
            <person name="Han J."/>
            <person name="Lapidus A."/>
            <person name="Cheng J.-F."/>
            <person name="Goodwin L."/>
            <person name="Pitluck S."/>
            <person name="Held B."/>
            <person name="Detter J.C."/>
            <person name="Han C."/>
            <person name="Tapia R."/>
            <person name="Land M."/>
            <person name="Hauser L."/>
            <person name="Kyrpides N."/>
            <person name="Ivanova N."/>
            <person name="Ovchinnikova G."/>
            <person name="Pagani I."/>
            <person name="Klotz M.G."/>
            <person name="Dispirito A.A."/>
            <person name="Murrell J.C."/>
            <person name="Dunfield P."/>
            <person name="Kalyuzhnaya M.G."/>
            <person name="Svenning M."/>
            <person name="Trotsenko Y.A."/>
            <person name="Stein L.Y."/>
            <person name="Woyke T."/>
        </authorList>
    </citation>
    <scope>NUCLEOTIDE SEQUENCE [LARGE SCALE GENOMIC DNA]</scope>
    <source>
        <strain evidence="17">ATCC BAA-1195 / DSM 17260 / SV96</strain>
    </source>
</reference>
<comment type="caution">
    <text evidence="12">Was originally thought to be a dihydrodipicolinate synthase (DHDPS), catalyzing the condensation of (S)-aspartate-beta-semialdehyde [(S)-ASA] and pyruvate to dihydrodipicolinate (DHDP). However, it was shown in E.coli that the product of the enzymatic reaction is not dihydrodipicolinate but in fact (4S)-4-hydroxy-2,3,4,5-tetrahydro-(2S)-dipicolinic acid (HTPA), and that the consecutive dehydration reaction leading to DHDP is not spontaneous but catalyzed by DapB.</text>
</comment>
<comment type="similarity">
    <text evidence="3 12 13">Belongs to the DapA family.</text>
</comment>
<dbReference type="STRING" id="697282.Mettu_2094"/>
<dbReference type="EMBL" id="JH109152">
    <property type="protein sequence ID" value="EGW23246.1"/>
    <property type="molecule type" value="Genomic_DNA"/>
</dbReference>
<dbReference type="HAMAP" id="MF_00418">
    <property type="entry name" value="DapA"/>
    <property type="match status" value="1"/>
</dbReference>
<dbReference type="PIRSF" id="PIRSF001365">
    <property type="entry name" value="DHDPS"/>
    <property type="match status" value="1"/>
</dbReference>
<feature type="active site" description="Proton donor/acceptor" evidence="12 14">
    <location>
        <position position="137"/>
    </location>
</feature>
<feature type="binding site" evidence="12 15">
    <location>
        <position position="211"/>
    </location>
    <ligand>
        <name>pyruvate</name>
        <dbReference type="ChEBI" id="CHEBI:15361"/>
    </ligand>
</feature>
<evidence type="ECO:0000256" key="4">
    <source>
        <dbReference type="ARBA" id="ARBA00012086"/>
    </source>
</evidence>
<evidence type="ECO:0000256" key="1">
    <source>
        <dbReference type="ARBA" id="ARBA00003294"/>
    </source>
</evidence>
<evidence type="ECO:0000256" key="11">
    <source>
        <dbReference type="ARBA" id="ARBA00047836"/>
    </source>
</evidence>
<dbReference type="GO" id="GO:0008840">
    <property type="term" value="F:4-hydroxy-tetrahydrodipicolinate synthase activity"/>
    <property type="evidence" value="ECO:0007669"/>
    <property type="project" value="UniProtKB-UniRule"/>
</dbReference>
<keyword evidence="9 12" id="KW-0456">Lyase</keyword>
<keyword evidence="8 12" id="KW-0457">Lysine biosynthesis</keyword>
<name>G3IQP6_METTV</name>
<keyword evidence="17" id="KW-1185">Reference proteome</keyword>
<dbReference type="HOGENOM" id="CLU_049343_7_1_6"/>
<feature type="binding site" evidence="12 15">
    <location>
        <position position="49"/>
    </location>
    <ligand>
        <name>pyruvate</name>
        <dbReference type="ChEBI" id="CHEBI:15361"/>
    </ligand>
</feature>
<dbReference type="EC" id="4.3.3.7" evidence="4 12"/>
<feature type="site" description="Part of a proton relay during catalysis" evidence="12">
    <location>
        <position position="48"/>
    </location>
</feature>
<comment type="function">
    <text evidence="1 12">Catalyzes the condensation of (S)-aspartate-beta-semialdehyde [(S)-ASA] and pyruvate to 4-hydroxy-tetrahydrodipicolinate (HTPA).</text>
</comment>
<gene>
    <name evidence="12" type="primary">dapA</name>
    <name evidence="16" type="ORF">Mettu_2094</name>
</gene>
<keyword evidence="7 12" id="KW-0220">Diaminopimelate biosynthesis</keyword>
<comment type="catalytic activity">
    <reaction evidence="11 12">
        <text>L-aspartate 4-semialdehyde + pyruvate = (2S,4S)-4-hydroxy-2,3,4,5-tetrahydrodipicolinate + H2O + H(+)</text>
        <dbReference type="Rhea" id="RHEA:34171"/>
        <dbReference type="ChEBI" id="CHEBI:15361"/>
        <dbReference type="ChEBI" id="CHEBI:15377"/>
        <dbReference type="ChEBI" id="CHEBI:15378"/>
        <dbReference type="ChEBI" id="CHEBI:67139"/>
        <dbReference type="ChEBI" id="CHEBI:537519"/>
        <dbReference type="EC" id="4.3.3.7"/>
    </reaction>
</comment>
<dbReference type="Gene3D" id="3.20.20.70">
    <property type="entry name" value="Aldolase class I"/>
    <property type="match status" value="1"/>
</dbReference>
<dbReference type="Proteomes" id="UP000004664">
    <property type="component" value="Unassembled WGS sequence"/>
</dbReference>
<dbReference type="Pfam" id="PF00701">
    <property type="entry name" value="DHDPS"/>
    <property type="match status" value="1"/>
</dbReference>
<evidence type="ECO:0000256" key="7">
    <source>
        <dbReference type="ARBA" id="ARBA00022915"/>
    </source>
</evidence>
<protein>
    <recommendedName>
        <fullName evidence="4 12">4-hydroxy-tetrahydrodipicolinate synthase</fullName>
        <shortName evidence="12">HTPA synthase</shortName>
        <ecNumber evidence="4 12">4.3.3.7</ecNumber>
    </recommendedName>
</protein>
<sequence>MKLLKGSVAALITPFTDDAEQSVNRDKLAELVKLHADSNTAAIVPCGTTGESPTLLKEEWEAVMSTVIEAARDTNLKVIPGTGSNSTREALRFTERAAELGADACLVVTPYYNRPSPEGILAHFQELDKVGIPLILYNIPSRTGIDLGADLIMELCEKCPSITGLKASNGDLDQITEVIYRSAQLDRPFSVFSGDDSLTLPILAVGGVGVISVAANIMPRVMDELVASFMRSDLNRSRNIMHAIHGFCRALLKSGSNPAPIKSIMNRAGMKVGSCRKPLVDLSQDKAATLVHESQMMLAKFSGHHIPYDEVLMKFVGTAVE</sequence>
<evidence type="ECO:0000313" key="17">
    <source>
        <dbReference type="Proteomes" id="UP000004664"/>
    </source>
</evidence>
<evidence type="ECO:0000256" key="2">
    <source>
        <dbReference type="ARBA" id="ARBA00005120"/>
    </source>
</evidence>
<evidence type="ECO:0000256" key="15">
    <source>
        <dbReference type="PIRSR" id="PIRSR001365-2"/>
    </source>
</evidence>